<dbReference type="GO" id="GO:0003677">
    <property type="term" value="F:DNA binding"/>
    <property type="evidence" value="ECO:0007669"/>
    <property type="project" value="UniProtKB-KW"/>
</dbReference>
<dbReference type="Pfam" id="PF13377">
    <property type="entry name" value="Peripla_BP_3"/>
    <property type="match status" value="1"/>
</dbReference>
<dbReference type="EMBL" id="JBHTGP010000018">
    <property type="protein sequence ID" value="MFD0689653.1"/>
    <property type="molecule type" value="Genomic_DNA"/>
</dbReference>
<organism evidence="6 7">
    <name type="scientific">Actinomadura fibrosa</name>
    <dbReference type="NCBI Taxonomy" id="111802"/>
    <lineage>
        <taxon>Bacteria</taxon>
        <taxon>Bacillati</taxon>
        <taxon>Actinomycetota</taxon>
        <taxon>Actinomycetes</taxon>
        <taxon>Streptosporangiales</taxon>
        <taxon>Thermomonosporaceae</taxon>
        <taxon>Actinomadura</taxon>
    </lineage>
</organism>
<dbReference type="SUPFAM" id="SSF47413">
    <property type="entry name" value="lambda repressor-like DNA-binding domains"/>
    <property type="match status" value="1"/>
</dbReference>
<dbReference type="PANTHER" id="PTHR30146">
    <property type="entry name" value="LACI-RELATED TRANSCRIPTIONAL REPRESSOR"/>
    <property type="match status" value="1"/>
</dbReference>
<feature type="domain" description="HTH lacI-type" evidence="5">
    <location>
        <begin position="18"/>
        <end position="72"/>
    </location>
</feature>
<dbReference type="Gene3D" id="1.10.260.40">
    <property type="entry name" value="lambda repressor-like DNA-binding domains"/>
    <property type="match status" value="1"/>
</dbReference>
<dbReference type="SMART" id="SM00354">
    <property type="entry name" value="HTH_LACI"/>
    <property type="match status" value="1"/>
</dbReference>
<keyword evidence="3" id="KW-0804">Transcription</keyword>
<proteinExistence type="predicted"/>
<evidence type="ECO:0000256" key="1">
    <source>
        <dbReference type="ARBA" id="ARBA00023015"/>
    </source>
</evidence>
<dbReference type="InterPro" id="IPR028082">
    <property type="entry name" value="Peripla_BP_I"/>
</dbReference>
<gene>
    <name evidence="6" type="ORF">ACFQZM_34560</name>
</gene>
<protein>
    <submittedName>
        <fullName evidence="6">LacI family DNA-binding transcriptional regulator</fullName>
    </submittedName>
</protein>
<dbReference type="Gene3D" id="3.40.50.2300">
    <property type="match status" value="2"/>
</dbReference>
<evidence type="ECO:0000256" key="2">
    <source>
        <dbReference type="ARBA" id="ARBA00023125"/>
    </source>
</evidence>
<accession>A0ABW2XW10</accession>
<dbReference type="Proteomes" id="UP001597063">
    <property type="component" value="Unassembled WGS sequence"/>
</dbReference>
<name>A0ABW2XW10_9ACTN</name>
<reference evidence="7" key="1">
    <citation type="journal article" date="2019" name="Int. J. Syst. Evol. Microbiol.">
        <title>The Global Catalogue of Microorganisms (GCM) 10K type strain sequencing project: providing services to taxonomists for standard genome sequencing and annotation.</title>
        <authorList>
            <consortium name="The Broad Institute Genomics Platform"/>
            <consortium name="The Broad Institute Genome Sequencing Center for Infectious Disease"/>
            <person name="Wu L."/>
            <person name="Ma J."/>
        </authorList>
    </citation>
    <scope>NUCLEOTIDE SEQUENCE [LARGE SCALE GENOMIC DNA]</scope>
    <source>
        <strain evidence="7">JCM 9371</strain>
    </source>
</reference>
<feature type="compositionally biased region" description="Low complexity" evidence="4">
    <location>
        <begin position="347"/>
        <end position="358"/>
    </location>
</feature>
<dbReference type="CDD" id="cd06267">
    <property type="entry name" value="PBP1_LacI_sugar_binding-like"/>
    <property type="match status" value="1"/>
</dbReference>
<keyword evidence="2 6" id="KW-0238">DNA-binding</keyword>
<evidence type="ECO:0000313" key="6">
    <source>
        <dbReference type="EMBL" id="MFD0689653.1"/>
    </source>
</evidence>
<evidence type="ECO:0000259" key="5">
    <source>
        <dbReference type="PROSITE" id="PS50932"/>
    </source>
</evidence>
<dbReference type="RefSeq" id="WP_207399582.1">
    <property type="nucleotide sequence ID" value="NZ_CAACUY010000017.1"/>
</dbReference>
<keyword evidence="1" id="KW-0805">Transcription regulation</keyword>
<dbReference type="SUPFAM" id="SSF53822">
    <property type="entry name" value="Periplasmic binding protein-like I"/>
    <property type="match status" value="1"/>
</dbReference>
<dbReference type="CDD" id="cd01392">
    <property type="entry name" value="HTH_LacI"/>
    <property type="match status" value="1"/>
</dbReference>
<keyword evidence="7" id="KW-1185">Reference proteome</keyword>
<feature type="region of interest" description="Disordered" evidence="4">
    <location>
        <begin position="338"/>
        <end position="358"/>
    </location>
</feature>
<dbReference type="InterPro" id="IPR046335">
    <property type="entry name" value="LacI/GalR-like_sensor"/>
</dbReference>
<dbReference type="InterPro" id="IPR000843">
    <property type="entry name" value="HTH_LacI"/>
</dbReference>
<evidence type="ECO:0000256" key="4">
    <source>
        <dbReference type="SAM" id="MobiDB-lite"/>
    </source>
</evidence>
<dbReference type="PROSITE" id="PS50932">
    <property type="entry name" value="HTH_LACI_2"/>
    <property type="match status" value="1"/>
</dbReference>
<evidence type="ECO:0000256" key="3">
    <source>
        <dbReference type="ARBA" id="ARBA00023163"/>
    </source>
</evidence>
<dbReference type="InterPro" id="IPR010982">
    <property type="entry name" value="Lambda_DNA-bd_dom_sf"/>
</dbReference>
<evidence type="ECO:0000313" key="7">
    <source>
        <dbReference type="Proteomes" id="UP001597063"/>
    </source>
</evidence>
<comment type="caution">
    <text evidence="6">The sequence shown here is derived from an EMBL/GenBank/DDBJ whole genome shotgun (WGS) entry which is preliminary data.</text>
</comment>
<dbReference type="Pfam" id="PF00356">
    <property type="entry name" value="LacI"/>
    <property type="match status" value="1"/>
</dbReference>
<dbReference type="PANTHER" id="PTHR30146:SF138">
    <property type="entry name" value="TRANSCRIPTIONAL REGULATORY PROTEIN"/>
    <property type="match status" value="1"/>
</dbReference>
<sequence length="358" mass="37801">MADRKREPAARDVPSRPPTIYDVAAAAGVAASTVSRAFSRPGRVNAATAERIRQVAADLGYRMNPLASALPTGRTSLLALVVSDVTNPVYAEIIRGAEAAAAEAGLVVLLLDAHESDRRERDGLERALPIVEGVILAGTRMSDSAIRMTAKQRPTVVLNRQVADVPSLVQDNALGMRLVVRHLAEHDHRALTYVAGPEASWADGMRWRRLREAAAEAGLRVQRTGPFPPTIAGGQEAATALGPEPPTAVVAYNDQVAIGLMLALQAAGHSVPEEISVVGHDNILPAQLVTPRLTTVAAPLRVQGRDAVNAVVAARAGAPSRTGPGVPLPVRLVVRDSTARRRHPLSARPARTATTDAR</sequence>